<evidence type="ECO:0000313" key="1">
    <source>
        <dbReference type="EMBL" id="PNX67628.1"/>
    </source>
</evidence>
<feature type="non-terminal residue" evidence="1">
    <location>
        <position position="1"/>
    </location>
</feature>
<comment type="caution">
    <text evidence="1">The sequence shown here is derived from an EMBL/GenBank/DDBJ whole genome shotgun (WGS) entry which is preliminary data.</text>
</comment>
<accession>A0A2K3KMT8</accession>
<dbReference type="Proteomes" id="UP000236291">
    <property type="component" value="Unassembled WGS sequence"/>
</dbReference>
<reference evidence="1 2" key="1">
    <citation type="journal article" date="2014" name="Am. J. Bot.">
        <title>Genome assembly and annotation for red clover (Trifolium pratense; Fabaceae).</title>
        <authorList>
            <person name="Istvanek J."/>
            <person name="Jaros M."/>
            <person name="Krenek A."/>
            <person name="Repkova J."/>
        </authorList>
    </citation>
    <scope>NUCLEOTIDE SEQUENCE [LARGE SCALE GENOMIC DNA]</scope>
    <source>
        <strain evidence="2">cv. Tatra</strain>
        <tissue evidence="1">Young leaves</tissue>
    </source>
</reference>
<proteinExistence type="predicted"/>
<evidence type="ECO:0000313" key="2">
    <source>
        <dbReference type="Proteomes" id="UP000236291"/>
    </source>
</evidence>
<sequence length="52" mass="5473">APTGVSTVFNALNYLQRRCSRILLVYTISGAVCGKLKKCSAFVGVSFDSSSG</sequence>
<reference evidence="1 2" key="2">
    <citation type="journal article" date="2017" name="Front. Plant Sci.">
        <title>Gene Classification and Mining of Molecular Markers Useful in Red Clover (Trifolium pratense) Breeding.</title>
        <authorList>
            <person name="Istvanek J."/>
            <person name="Dluhosova J."/>
            <person name="Dluhos P."/>
            <person name="Patkova L."/>
            <person name="Nedelnik J."/>
            <person name="Repkova J."/>
        </authorList>
    </citation>
    <scope>NUCLEOTIDE SEQUENCE [LARGE SCALE GENOMIC DNA]</scope>
    <source>
        <strain evidence="2">cv. Tatra</strain>
        <tissue evidence="1">Young leaves</tissue>
    </source>
</reference>
<name>A0A2K3KMT8_TRIPR</name>
<gene>
    <name evidence="1" type="ORF">L195_g063607</name>
</gene>
<organism evidence="1 2">
    <name type="scientific">Trifolium pratense</name>
    <name type="common">Red clover</name>
    <dbReference type="NCBI Taxonomy" id="57577"/>
    <lineage>
        <taxon>Eukaryota</taxon>
        <taxon>Viridiplantae</taxon>
        <taxon>Streptophyta</taxon>
        <taxon>Embryophyta</taxon>
        <taxon>Tracheophyta</taxon>
        <taxon>Spermatophyta</taxon>
        <taxon>Magnoliopsida</taxon>
        <taxon>eudicotyledons</taxon>
        <taxon>Gunneridae</taxon>
        <taxon>Pentapetalae</taxon>
        <taxon>rosids</taxon>
        <taxon>fabids</taxon>
        <taxon>Fabales</taxon>
        <taxon>Fabaceae</taxon>
        <taxon>Papilionoideae</taxon>
        <taxon>50 kb inversion clade</taxon>
        <taxon>NPAAA clade</taxon>
        <taxon>Hologalegina</taxon>
        <taxon>IRL clade</taxon>
        <taxon>Trifolieae</taxon>
        <taxon>Trifolium</taxon>
    </lineage>
</organism>
<dbReference type="AlphaFoldDB" id="A0A2K3KMT8"/>
<dbReference type="EMBL" id="ASHM01213132">
    <property type="protein sequence ID" value="PNX67628.1"/>
    <property type="molecule type" value="Genomic_DNA"/>
</dbReference>
<protein>
    <submittedName>
        <fullName evidence="1">Uncharacterized protein</fullName>
    </submittedName>
</protein>